<dbReference type="GO" id="GO:0006310">
    <property type="term" value="P:DNA recombination"/>
    <property type="evidence" value="ECO:0007669"/>
    <property type="project" value="UniProtKB-KW"/>
</dbReference>
<feature type="compositionally biased region" description="Basic and acidic residues" evidence="11">
    <location>
        <begin position="97"/>
        <end position="107"/>
    </location>
</feature>
<evidence type="ECO:0000256" key="2">
    <source>
        <dbReference type="ARBA" id="ARBA00022763"/>
    </source>
</evidence>
<organism evidence="13 14">
    <name type="scientific">Owenia fusiformis</name>
    <name type="common">Polychaete worm</name>
    <dbReference type="NCBI Taxonomy" id="6347"/>
    <lineage>
        <taxon>Eukaryota</taxon>
        <taxon>Metazoa</taxon>
        <taxon>Spiralia</taxon>
        <taxon>Lophotrochozoa</taxon>
        <taxon>Annelida</taxon>
        <taxon>Polychaeta</taxon>
        <taxon>Sedentaria</taxon>
        <taxon>Canalipalpata</taxon>
        <taxon>Sabellida</taxon>
        <taxon>Oweniida</taxon>
        <taxon>Oweniidae</taxon>
        <taxon>Owenia</taxon>
    </lineage>
</organism>
<keyword evidence="5" id="KW-0805">Transcription regulation</keyword>
<dbReference type="Proteomes" id="UP000749559">
    <property type="component" value="Unassembled WGS sequence"/>
</dbReference>
<comment type="subcellular location">
    <subcellularLocation>
        <location evidence="1">Nucleus</location>
    </subcellularLocation>
</comment>
<dbReference type="SMART" id="SM00298">
    <property type="entry name" value="CHROMO"/>
    <property type="match status" value="1"/>
</dbReference>
<feature type="region of interest" description="Disordered" evidence="11">
    <location>
        <begin position="63"/>
        <end position="147"/>
    </location>
</feature>
<evidence type="ECO:0000256" key="9">
    <source>
        <dbReference type="ARBA" id="ARBA00023242"/>
    </source>
</evidence>
<evidence type="ECO:0000256" key="3">
    <source>
        <dbReference type="ARBA" id="ARBA00022853"/>
    </source>
</evidence>
<dbReference type="PANTHER" id="PTHR10880">
    <property type="entry name" value="MORTALITY FACTOR 4-LIKE PROTEIN"/>
    <property type="match status" value="1"/>
</dbReference>
<dbReference type="InterPro" id="IPR000953">
    <property type="entry name" value="Chromo/chromo_shadow_dom"/>
</dbReference>
<dbReference type="InterPro" id="IPR016197">
    <property type="entry name" value="Chromo-like_dom_sf"/>
</dbReference>
<evidence type="ECO:0000256" key="1">
    <source>
        <dbReference type="ARBA" id="ARBA00004123"/>
    </source>
</evidence>
<gene>
    <name evidence="13" type="ORF">OFUS_LOCUS22172</name>
</gene>
<evidence type="ECO:0000256" key="10">
    <source>
        <dbReference type="ARBA" id="ARBA00071326"/>
    </source>
</evidence>
<keyword evidence="8" id="KW-0234">DNA repair</keyword>
<comment type="caution">
    <text evidence="13">The sequence shown here is derived from an EMBL/GenBank/DDBJ whole genome shotgun (WGS) entry which is preliminary data.</text>
</comment>
<name>A0A8S4Q2D1_OWEFU</name>
<keyword evidence="3" id="KW-0156">Chromatin regulator</keyword>
<evidence type="ECO:0000313" key="14">
    <source>
        <dbReference type="Proteomes" id="UP000749559"/>
    </source>
</evidence>
<dbReference type="PANTHER" id="PTHR10880:SF48">
    <property type="entry name" value="MORTALITY FACTOR 4 LIKE 2"/>
    <property type="match status" value="1"/>
</dbReference>
<dbReference type="CDD" id="cd18983">
    <property type="entry name" value="CBD_MSL3_like"/>
    <property type="match status" value="1"/>
</dbReference>
<dbReference type="Gene3D" id="2.30.30.140">
    <property type="match status" value="1"/>
</dbReference>
<dbReference type="FunFam" id="2.30.30.140:FF:000024">
    <property type="entry name" value="Mortality factor 4-like protein 1"/>
    <property type="match status" value="1"/>
</dbReference>
<dbReference type="AlphaFoldDB" id="A0A8S4Q2D1"/>
<protein>
    <recommendedName>
        <fullName evidence="10">Mortality factor 4-like protein 1</fullName>
    </recommendedName>
</protein>
<keyword evidence="2" id="KW-0227">DNA damage</keyword>
<dbReference type="Pfam" id="PF22732">
    <property type="entry name" value="MSL3_chromo-like"/>
    <property type="match status" value="1"/>
</dbReference>
<proteinExistence type="predicted"/>
<accession>A0A8S4Q2D1</accession>
<dbReference type="GO" id="GO:0006325">
    <property type="term" value="P:chromatin organization"/>
    <property type="evidence" value="ECO:0007669"/>
    <property type="project" value="UniProtKB-KW"/>
</dbReference>
<evidence type="ECO:0000256" key="11">
    <source>
        <dbReference type="SAM" id="MobiDB-lite"/>
    </source>
</evidence>
<dbReference type="GO" id="GO:0006355">
    <property type="term" value="P:regulation of DNA-templated transcription"/>
    <property type="evidence" value="ECO:0007669"/>
    <property type="project" value="InterPro"/>
</dbReference>
<evidence type="ECO:0000256" key="7">
    <source>
        <dbReference type="ARBA" id="ARBA00023172"/>
    </source>
</evidence>
<dbReference type="SUPFAM" id="SSF54160">
    <property type="entry name" value="Chromo domain-like"/>
    <property type="match status" value="1"/>
</dbReference>
<evidence type="ECO:0000256" key="5">
    <source>
        <dbReference type="ARBA" id="ARBA00023015"/>
    </source>
</evidence>
<keyword evidence="6" id="KW-0804">Transcription</keyword>
<dbReference type="InterPro" id="IPR053820">
    <property type="entry name" value="MSL3_chromo-like"/>
</dbReference>
<reference evidence="13" key="1">
    <citation type="submission" date="2022-03" db="EMBL/GenBank/DDBJ databases">
        <authorList>
            <person name="Martin C."/>
        </authorList>
    </citation>
    <scope>NUCLEOTIDE SEQUENCE</scope>
</reference>
<dbReference type="InterPro" id="IPR038217">
    <property type="entry name" value="MRG_C_sf"/>
</dbReference>
<keyword evidence="9" id="KW-0539">Nucleus</keyword>
<keyword evidence="4" id="KW-0007">Acetylation</keyword>
<feature type="domain" description="Chromo" evidence="12">
    <location>
        <begin position="6"/>
        <end position="74"/>
    </location>
</feature>
<dbReference type="EMBL" id="CAIIXF020000010">
    <property type="protein sequence ID" value="CAH1797971.1"/>
    <property type="molecule type" value="Genomic_DNA"/>
</dbReference>
<sequence>MAPKPKFSEGEKVLCFHGPLMYEAKCVKHEVKDKALRYLIHYSGWNKSWDEWVPESRIMKHNEQGLQKQKELQKAHAKNKRLRGSGPGSGAPPGRGNKQDREREETRSTSSRASTPSGEKLMASKTKATTDTGDQPKKKRARTDATVESEESFMTKIEVKVKVPEELKPWLVDDWDIISRQKQLVTLPCKTTVETILDDYVKYKTSSKIGAANKDVILEMTAGLREYFNVMLGTQLLYKFERIQYGEILQKYPDMNMSEIYGPIHLLRLFVKIGNMLAYTPLDDKSVTLLLSHIHDFLKYMIKNSSTLFSLSNYEVASPEYHRKSM</sequence>
<evidence type="ECO:0000256" key="4">
    <source>
        <dbReference type="ARBA" id="ARBA00022990"/>
    </source>
</evidence>
<dbReference type="GO" id="GO:0005634">
    <property type="term" value="C:nucleus"/>
    <property type="evidence" value="ECO:0007669"/>
    <property type="project" value="UniProtKB-SubCell"/>
</dbReference>
<evidence type="ECO:0000256" key="8">
    <source>
        <dbReference type="ARBA" id="ARBA00023204"/>
    </source>
</evidence>
<dbReference type="InterPro" id="IPR008676">
    <property type="entry name" value="MRG"/>
</dbReference>
<dbReference type="GO" id="GO:0006281">
    <property type="term" value="P:DNA repair"/>
    <property type="evidence" value="ECO:0007669"/>
    <property type="project" value="UniProtKB-KW"/>
</dbReference>
<dbReference type="PROSITE" id="PS51640">
    <property type="entry name" value="MRG"/>
    <property type="match status" value="1"/>
</dbReference>
<evidence type="ECO:0000256" key="6">
    <source>
        <dbReference type="ARBA" id="ARBA00023163"/>
    </source>
</evidence>
<evidence type="ECO:0000313" key="13">
    <source>
        <dbReference type="EMBL" id="CAH1797971.1"/>
    </source>
</evidence>
<evidence type="ECO:0000259" key="12">
    <source>
        <dbReference type="SMART" id="SM00298"/>
    </source>
</evidence>
<keyword evidence="14" id="KW-1185">Reference proteome</keyword>
<dbReference type="PIRSF" id="PIRSF038133">
    <property type="entry name" value="HAT_Nua4_EAF3/MRG15"/>
    <property type="match status" value="1"/>
</dbReference>
<dbReference type="InterPro" id="IPR026541">
    <property type="entry name" value="MRG_dom"/>
</dbReference>
<dbReference type="OrthoDB" id="124855at2759"/>
<dbReference type="Pfam" id="PF05712">
    <property type="entry name" value="MRG"/>
    <property type="match status" value="1"/>
</dbReference>
<feature type="compositionally biased region" description="Basic and acidic residues" evidence="11">
    <location>
        <begin position="63"/>
        <end position="74"/>
    </location>
</feature>
<dbReference type="FunFam" id="1.10.274.30:FF:000001">
    <property type="entry name" value="Mortality factor 4-like protein 1"/>
    <property type="match status" value="1"/>
</dbReference>
<dbReference type="GO" id="GO:0035267">
    <property type="term" value="C:NuA4 histone acetyltransferase complex"/>
    <property type="evidence" value="ECO:0007669"/>
    <property type="project" value="TreeGrafter"/>
</dbReference>
<dbReference type="Gene3D" id="1.10.274.30">
    <property type="entry name" value="MRG domain"/>
    <property type="match status" value="1"/>
</dbReference>
<keyword evidence="7" id="KW-0233">DNA recombination</keyword>